<sequence>MHRGCGWGHESEGSVRDTCVSPILMPPLLAESAVGGGAPGRLLWWAWMTSKGSRWRKELPTVALVFTHIHTPGCVCSDGNMERLMVAGSWVRTLEAGGGLFEFVAGMVP</sequence>
<evidence type="ECO:0000313" key="1">
    <source>
        <dbReference type="EMBL" id="KAD2393295.1"/>
    </source>
</evidence>
<dbReference type="EMBL" id="SZYD01000019">
    <property type="protein sequence ID" value="KAD2393295.1"/>
    <property type="molecule type" value="Genomic_DNA"/>
</dbReference>
<reference evidence="1 2" key="1">
    <citation type="submission" date="2019-05" db="EMBL/GenBank/DDBJ databases">
        <title>Mikania micrantha, genome provides insights into the molecular mechanism of rapid growth.</title>
        <authorList>
            <person name="Liu B."/>
        </authorList>
    </citation>
    <scope>NUCLEOTIDE SEQUENCE [LARGE SCALE GENOMIC DNA]</scope>
    <source>
        <strain evidence="1">NLD-2019</strain>
        <tissue evidence="1">Leaf</tissue>
    </source>
</reference>
<dbReference type="AlphaFoldDB" id="A0A5N6LM96"/>
<accession>A0A5N6LM96</accession>
<comment type="caution">
    <text evidence="1">The sequence shown here is derived from an EMBL/GenBank/DDBJ whole genome shotgun (WGS) entry which is preliminary data.</text>
</comment>
<organism evidence="1 2">
    <name type="scientific">Mikania micrantha</name>
    <name type="common">bitter vine</name>
    <dbReference type="NCBI Taxonomy" id="192012"/>
    <lineage>
        <taxon>Eukaryota</taxon>
        <taxon>Viridiplantae</taxon>
        <taxon>Streptophyta</taxon>
        <taxon>Embryophyta</taxon>
        <taxon>Tracheophyta</taxon>
        <taxon>Spermatophyta</taxon>
        <taxon>Magnoliopsida</taxon>
        <taxon>eudicotyledons</taxon>
        <taxon>Gunneridae</taxon>
        <taxon>Pentapetalae</taxon>
        <taxon>asterids</taxon>
        <taxon>campanulids</taxon>
        <taxon>Asterales</taxon>
        <taxon>Asteraceae</taxon>
        <taxon>Asteroideae</taxon>
        <taxon>Heliantheae alliance</taxon>
        <taxon>Eupatorieae</taxon>
        <taxon>Mikania</taxon>
    </lineage>
</organism>
<keyword evidence="2" id="KW-1185">Reference proteome</keyword>
<gene>
    <name evidence="1" type="ORF">E3N88_40272</name>
</gene>
<dbReference type="Proteomes" id="UP000326396">
    <property type="component" value="Linkage Group LG9"/>
</dbReference>
<proteinExistence type="predicted"/>
<evidence type="ECO:0000313" key="2">
    <source>
        <dbReference type="Proteomes" id="UP000326396"/>
    </source>
</evidence>
<name>A0A5N6LM96_9ASTR</name>
<protein>
    <submittedName>
        <fullName evidence="1">Uncharacterized protein</fullName>
    </submittedName>
</protein>